<organism evidence="2">
    <name type="scientific">marine sediment metagenome</name>
    <dbReference type="NCBI Taxonomy" id="412755"/>
    <lineage>
        <taxon>unclassified sequences</taxon>
        <taxon>metagenomes</taxon>
        <taxon>ecological metagenomes</taxon>
    </lineage>
</organism>
<proteinExistence type="predicted"/>
<feature type="non-terminal residue" evidence="2">
    <location>
        <position position="93"/>
    </location>
</feature>
<dbReference type="InterPro" id="IPR027417">
    <property type="entry name" value="P-loop_NTPase"/>
</dbReference>
<name>X1C8P6_9ZZZZ</name>
<dbReference type="GO" id="GO:0005524">
    <property type="term" value="F:ATP binding"/>
    <property type="evidence" value="ECO:0007669"/>
    <property type="project" value="InterPro"/>
</dbReference>
<sequence length="93" mass="10874">MTEQRQLERTLKQLERQDILILDELGYVPFSKTGSELLFEVISRAYERLSLIITTNLPFESWTEMFGCERLTGALLDRLTHRVHIIEANGESY</sequence>
<dbReference type="InterPro" id="IPR002611">
    <property type="entry name" value="IstB_ATP-bd"/>
</dbReference>
<dbReference type="Pfam" id="PF01695">
    <property type="entry name" value="IstB_IS21"/>
    <property type="match status" value="1"/>
</dbReference>
<gene>
    <name evidence="2" type="ORF">S01H4_40024</name>
</gene>
<dbReference type="SUPFAM" id="SSF52540">
    <property type="entry name" value="P-loop containing nucleoside triphosphate hydrolases"/>
    <property type="match status" value="1"/>
</dbReference>
<accession>X1C8P6</accession>
<reference evidence="2" key="1">
    <citation type="journal article" date="2014" name="Front. Microbiol.">
        <title>High frequency of phylogenetically diverse reductive dehalogenase-homologous genes in deep subseafloor sedimentary metagenomes.</title>
        <authorList>
            <person name="Kawai M."/>
            <person name="Futagami T."/>
            <person name="Toyoda A."/>
            <person name="Takaki Y."/>
            <person name="Nishi S."/>
            <person name="Hori S."/>
            <person name="Arai W."/>
            <person name="Tsubouchi T."/>
            <person name="Morono Y."/>
            <person name="Uchiyama I."/>
            <person name="Ito T."/>
            <person name="Fujiyama A."/>
            <person name="Inagaki F."/>
            <person name="Takami H."/>
        </authorList>
    </citation>
    <scope>NUCLEOTIDE SEQUENCE</scope>
    <source>
        <strain evidence="2">Expedition CK06-06</strain>
    </source>
</reference>
<protein>
    <recommendedName>
        <fullName evidence="1">IstB-like ATP-binding domain-containing protein</fullName>
    </recommendedName>
</protein>
<dbReference type="AlphaFoldDB" id="X1C8P6"/>
<evidence type="ECO:0000259" key="1">
    <source>
        <dbReference type="Pfam" id="PF01695"/>
    </source>
</evidence>
<dbReference type="Gene3D" id="3.40.50.300">
    <property type="entry name" value="P-loop containing nucleotide triphosphate hydrolases"/>
    <property type="match status" value="1"/>
</dbReference>
<dbReference type="EMBL" id="BART01021755">
    <property type="protein sequence ID" value="GAH03747.1"/>
    <property type="molecule type" value="Genomic_DNA"/>
</dbReference>
<comment type="caution">
    <text evidence="2">The sequence shown here is derived from an EMBL/GenBank/DDBJ whole genome shotgun (WGS) entry which is preliminary data.</text>
</comment>
<feature type="domain" description="IstB-like ATP-binding" evidence="1">
    <location>
        <begin position="3"/>
        <end position="93"/>
    </location>
</feature>
<evidence type="ECO:0000313" key="2">
    <source>
        <dbReference type="EMBL" id="GAH03747.1"/>
    </source>
</evidence>